<dbReference type="Gene3D" id="2.40.110.10">
    <property type="entry name" value="Butyryl-CoA Dehydrogenase, subunit A, domain 2"/>
    <property type="match status" value="1"/>
</dbReference>
<dbReference type="InterPro" id="IPR052161">
    <property type="entry name" value="Mycobact_Acyl-CoA_DH"/>
</dbReference>
<protein>
    <submittedName>
        <fullName evidence="10">Acyl-CoA dehydrogenase</fullName>
    </submittedName>
</protein>
<keyword evidence="4 6" id="KW-0274">FAD</keyword>
<comment type="cofactor">
    <cofactor evidence="1 6">
        <name>FAD</name>
        <dbReference type="ChEBI" id="CHEBI:57692"/>
    </cofactor>
</comment>
<dbReference type="InterPro" id="IPR036250">
    <property type="entry name" value="AcylCo_DH-like_C"/>
</dbReference>
<evidence type="ECO:0000259" key="7">
    <source>
        <dbReference type="Pfam" id="PF00441"/>
    </source>
</evidence>
<evidence type="ECO:0000256" key="5">
    <source>
        <dbReference type="ARBA" id="ARBA00023002"/>
    </source>
</evidence>
<comment type="caution">
    <text evidence="10">The sequence shown here is derived from an EMBL/GenBank/DDBJ whole genome shotgun (WGS) entry which is preliminary data.</text>
</comment>
<dbReference type="Pfam" id="PF02770">
    <property type="entry name" value="Acyl-CoA_dh_M"/>
    <property type="match status" value="1"/>
</dbReference>
<evidence type="ECO:0000259" key="9">
    <source>
        <dbReference type="Pfam" id="PF02771"/>
    </source>
</evidence>
<dbReference type="Pfam" id="PF00441">
    <property type="entry name" value="Acyl-CoA_dh_1"/>
    <property type="match status" value="1"/>
</dbReference>
<organism evidence="10 11">
    <name type="scientific">Amycolatopsis acidiphila</name>
    <dbReference type="NCBI Taxonomy" id="715473"/>
    <lineage>
        <taxon>Bacteria</taxon>
        <taxon>Bacillati</taxon>
        <taxon>Actinomycetota</taxon>
        <taxon>Actinomycetes</taxon>
        <taxon>Pseudonocardiales</taxon>
        <taxon>Pseudonocardiaceae</taxon>
        <taxon>Amycolatopsis</taxon>
    </lineage>
</organism>
<dbReference type="GO" id="GO:0005886">
    <property type="term" value="C:plasma membrane"/>
    <property type="evidence" value="ECO:0007669"/>
    <property type="project" value="TreeGrafter"/>
</dbReference>
<feature type="domain" description="Acyl-CoA dehydrogenase/oxidase N-terminal" evidence="9">
    <location>
        <begin position="7"/>
        <end position="118"/>
    </location>
</feature>
<dbReference type="AlphaFoldDB" id="A0A558AHZ9"/>
<dbReference type="GO" id="GO:0050660">
    <property type="term" value="F:flavin adenine dinucleotide binding"/>
    <property type="evidence" value="ECO:0007669"/>
    <property type="project" value="InterPro"/>
</dbReference>
<dbReference type="Gene3D" id="1.10.540.10">
    <property type="entry name" value="Acyl-CoA dehydrogenase/oxidase, N-terminal domain"/>
    <property type="match status" value="1"/>
</dbReference>
<dbReference type="GO" id="GO:0016627">
    <property type="term" value="F:oxidoreductase activity, acting on the CH-CH group of donors"/>
    <property type="evidence" value="ECO:0007669"/>
    <property type="project" value="InterPro"/>
</dbReference>
<feature type="domain" description="Acyl-CoA dehydrogenase/oxidase C-terminal" evidence="7">
    <location>
        <begin position="230"/>
        <end position="380"/>
    </location>
</feature>
<dbReference type="InterPro" id="IPR037069">
    <property type="entry name" value="AcylCoA_DH/ox_N_sf"/>
</dbReference>
<dbReference type="Proteomes" id="UP000318578">
    <property type="component" value="Unassembled WGS sequence"/>
</dbReference>
<dbReference type="InterPro" id="IPR013786">
    <property type="entry name" value="AcylCoA_DH/ox_N"/>
</dbReference>
<evidence type="ECO:0000256" key="6">
    <source>
        <dbReference type="RuleBase" id="RU362125"/>
    </source>
</evidence>
<name>A0A558AHZ9_9PSEU</name>
<dbReference type="InterPro" id="IPR046373">
    <property type="entry name" value="Acyl-CoA_Oxase/DH_mid-dom_sf"/>
</dbReference>
<reference evidence="10 11" key="1">
    <citation type="submission" date="2019-07" db="EMBL/GenBank/DDBJ databases">
        <title>New species of Amycolatopsis and Streptomyces.</title>
        <authorList>
            <person name="Duangmal K."/>
            <person name="Teo W.F.A."/>
            <person name="Lipun K."/>
        </authorList>
    </citation>
    <scope>NUCLEOTIDE SEQUENCE [LARGE SCALE GENOMIC DNA]</scope>
    <source>
        <strain evidence="10 11">JCM 30562</strain>
    </source>
</reference>
<accession>A0A558AHZ9</accession>
<evidence type="ECO:0000256" key="2">
    <source>
        <dbReference type="ARBA" id="ARBA00009347"/>
    </source>
</evidence>
<evidence type="ECO:0000259" key="8">
    <source>
        <dbReference type="Pfam" id="PF02770"/>
    </source>
</evidence>
<evidence type="ECO:0000256" key="1">
    <source>
        <dbReference type="ARBA" id="ARBA00001974"/>
    </source>
</evidence>
<keyword evidence="5 6" id="KW-0560">Oxidoreductase</keyword>
<gene>
    <name evidence="10" type="ORF">FNH06_08595</name>
</gene>
<proteinExistence type="inferred from homology"/>
<dbReference type="SUPFAM" id="SSF47203">
    <property type="entry name" value="Acyl-CoA dehydrogenase C-terminal domain-like"/>
    <property type="match status" value="1"/>
</dbReference>
<dbReference type="EMBL" id="VJZA01000009">
    <property type="protein sequence ID" value="TVT23906.1"/>
    <property type="molecule type" value="Genomic_DNA"/>
</dbReference>
<dbReference type="InterPro" id="IPR009100">
    <property type="entry name" value="AcylCoA_DH/oxidase_NM_dom_sf"/>
</dbReference>
<dbReference type="InterPro" id="IPR006091">
    <property type="entry name" value="Acyl-CoA_Oxase/DH_mid-dom"/>
</dbReference>
<sequence>MDLSYSDAEREFQLRARAWLAANVPDRPLAPPYTEVGIAEHRDWEKRLHDAGYAALHWPDEYGGGGADLVRQALFGEEYLRAGAPQRLNRLALGLAGPTIIHYGTEVQKARWLPGMLTCAELWCQGFSEPEAGSDLAAVRTRATRDGPDFVLNGQKTWTSLSVFADWMFALVRTDPDSSGHRGLTFVMVPMRTPGIEVRPIVQMHGAPGFAEVFLSDVRVPAANVVGEIGSGWAVAMTTLGFERGTGLGDHVRFARDVEQLVAIARWAGVANDPLIRDQIAARYVEVQQFRRYMQRVTTRLGAGERPGPEASMTKLFWSEMEARIFETALYILGPLAEMGDDAWQGVAPGLHRRYWHARAARIFAGTSEVQRNIVAERVLGLPREPRCTST</sequence>
<evidence type="ECO:0000256" key="3">
    <source>
        <dbReference type="ARBA" id="ARBA00022630"/>
    </source>
</evidence>
<evidence type="ECO:0000313" key="10">
    <source>
        <dbReference type="EMBL" id="TVT23906.1"/>
    </source>
</evidence>
<dbReference type="OrthoDB" id="3964153at2"/>
<dbReference type="PANTHER" id="PTHR43292">
    <property type="entry name" value="ACYL-COA DEHYDROGENASE"/>
    <property type="match status" value="1"/>
</dbReference>
<dbReference type="Gene3D" id="1.20.140.10">
    <property type="entry name" value="Butyryl-CoA Dehydrogenase, subunit A, domain 3"/>
    <property type="match status" value="1"/>
</dbReference>
<dbReference type="Pfam" id="PF02771">
    <property type="entry name" value="Acyl-CoA_dh_N"/>
    <property type="match status" value="1"/>
</dbReference>
<evidence type="ECO:0000313" key="11">
    <source>
        <dbReference type="Proteomes" id="UP000318578"/>
    </source>
</evidence>
<dbReference type="RefSeq" id="WP_144636329.1">
    <property type="nucleotide sequence ID" value="NZ_BNAX01000017.1"/>
</dbReference>
<keyword evidence="3 6" id="KW-0285">Flavoprotein</keyword>
<dbReference type="InterPro" id="IPR009075">
    <property type="entry name" value="AcylCo_DH/oxidase_C"/>
</dbReference>
<dbReference type="PANTHER" id="PTHR43292:SF3">
    <property type="entry name" value="ACYL-COA DEHYDROGENASE FADE29"/>
    <property type="match status" value="1"/>
</dbReference>
<comment type="similarity">
    <text evidence="2 6">Belongs to the acyl-CoA dehydrogenase family.</text>
</comment>
<dbReference type="SUPFAM" id="SSF56645">
    <property type="entry name" value="Acyl-CoA dehydrogenase NM domain-like"/>
    <property type="match status" value="1"/>
</dbReference>
<dbReference type="FunFam" id="2.40.110.10:FF:000011">
    <property type="entry name" value="Acyl-CoA dehydrogenase FadE34"/>
    <property type="match status" value="1"/>
</dbReference>
<feature type="domain" description="Acyl-CoA oxidase/dehydrogenase middle" evidence="8">
    <location>
        <begin position="124"/>
        <end position="218"/>
    </location>
</feature>
<evidence type="ECO:0000256" key="4">
    <source>
        <dbReference type="ARBA" id="ARBA00022827"/>
    </source>
</evidence>
<keyword evidence="11" id="KW-1185">Reference proteome</keyword>